<name>A0AB34K4Q1_PRYPA</name>
<reference evidence="2 3" key="1">
    <citation type="journal article" date="2024" name="Science">
        <title>Giant polyketide synthase enzymes in the biosynthesis of giant marine polyether toxins.</title>
        <authorList>
            <person name="Fallon T.R."/>
            <person name="Shende V.V."/>
            <person name="Wierzbicki I.H."/>
            <person name="Pendleton A.L."/>
            <person name="Watervoot N.F."/>
            <person name="Auber R.P."/>
            <person name="Gonzalez D.J."/>
            <person name="Wisecaver J.H."/>
            <person name="Moore B.S."/>
        </authorList>
    </citation>
    <scope>NUCLEOTIDE SEQUENCE [LARGE SCALE GENOMIC DNA]</scope>
    <source>
        <strain evidence="2 3">12B1</strain>
    </source>
</reference>
<sequence length="286" mass="30287">MERYQLYATSPSSLSSSTASRSSQASSAPRTISSKNNAIRHEPNWASKRGPPSLYIGPWQEFALGRAIAQRPPRRSGALQAPSEEASEEELSQFVTAFKDMAADLDEATLIGYTCHCLQLSTPHPLDGAKKLLKWSPLFMPSIPGLMLPAQPGAPRATGRSRMPAAREAGHRSASSSNTTGCRQASGKARQVPSAVAELRDARVQKLQQLYGCGASSTSCTGGECSSAPAPELLSRSGSMPNTPGKVRTPGSGTKPGSPGNEDEWEDEVDGLLLWTSELQVPPSPG</sequence>
<comment type="caution">
    <text evidence="2">The sequence shown here is derived from an EMBL/GenBank/DDBJ whole genome shotgun (WGS) entry which is preliminary data.</text>
</comment>
<protein>
    <submittedName>
        <fullName evidence="2">Uncharacterized protein</fullName>
    </submittedName>
</protein>
<feature type="compositionally biased region" description="Low complexity" evidence="1">
    <location>
        <begin position="216"/>
        <end position="228"/>
    </location>
</feature>
<feature type="compositionally biased region" description="Low complexity" evidence="1">
    <location>
        <begin position="249"/>
        <end position="260"/>
    </location>
</feature>
<dbReference type="Proteomes" id="UP001515480">
    <property type="component" value="Unassembled WGS sequence"/>
</dbReference>
<feature type="region of interest" description="Disordered" evidence="1">
    <location>
        <begin position="1"/>
        <end position="52"/>
    </location>
</feature>
<proteinExistence type="predicted"/>
<feature type="region of interest" description="Disordered" evidence="1">
    <location>
        <begin position="216"/>
        <end position="269"/>
    </location>
</feature>
<feature type="region of interest" description="Disordered" evidence="1">
    <location>
        <begin position="152"/>
        <end position="196"/>
    </location>
</feature>
<evidence type="ECO:0000313" key="3">
    <source>
        <dbReference type="Proteomes" id="UP001515480"/>
    </source>
</evidence>
<accession>A0AB34K4Q1</accession>
<dbReference type="EMBL" id="JBGBPQ010000002">
    <property type="protein sequence ID" value="KAL1528056.1"/>
    <property type="molecule type" value="Genomic_DNA"/>
</dbReference>
<organism evidence="2 3">
    <name type="scientific">Prymnesium parvum</name>
    <name type="common">Toxic golden alga</name>
    <dbReference type="NCBI Taxonomy" id="97485"/>
    <lineage>
        <taxon>Eukaryota</taxon>
        <taxon>Haptista</taxon>
        <taxon>Haptophyta</taxon>
        <taxon>Prymnesiophyceae</taxon>
        <taxon>Prymnesiales</taxon>
        <taxon>Prymnesiaceae</taxon>
        <taxon>Prymnesium</taxon>
    </lineage>
</organism>
<keyword evidence="3" id="KW-1185">Reference proteome</keyword>
<dbReference type="AlphaFoldDB" id="A0AB34K4Q1"/>
<gene>
    <name evidence="2" type="ORF">AB1Y20_009422</name>
</gene>
<evidence type="ECO:0000256" key="1">
    <source>
        <dbReference type="SAM" id="MobiDB-lite"/>
    </source>
</evidence>
<feature type="compositionally biased region" description="Low complexity" evidence="1">
    <location>
        <begin position="1"/>
        <end position="30"/>
    </location>
</feature>
<feature type="compositionally biased region" description="Polar residues" evidence="1">
    <location>
        <begin position="173"/>
        <end position="183"/>
    </location>
</feature>
<evidence type="ECO:0000313" key="2">
    <source>
        <dbReference type="EMBL" id="KAL1528056.1"/>
    </source>
</evidence>